<evidence type="ECO:0000256" key="1">
    <source>
        <dbReference type="SAM" id="Phobius"/>
    </source>
</evidence>
<dbReference type="AlphaFoldDB" id="A0A415TSJ5"/>
<sequence>MVIYFGDWVKTALPINLLFLLLFVQLVYVGIRWYVKGWREAREYH</sequence>
<keyword evidence="1" id="KW-0812">Transmembrane</keyword>
<evidence type="ECO:0000313" key="3">
    <source>
        <dbReference type="Proteomes" id="UP000283586"/>
    </source>
</evidence>
<evidence type="ECO:0000313" key="2">
    <source>
        <dbReference type="EMBL" id="RHN06673.1"/>
    </source>
</evidence>
<gene>
    <name evidence="2" type="ORF">DWZ31_12760</name>
</gene>
<dbReference type="EMBL" id="QRQN01000015">
    <property type="protein sequence ID" value="RHN06673.1"/>
    <property type="molecule type" value="Genomic_DNA"/>
</dbReference>
<keyword evidence="1" id="KW-0472">Membrane</keyword>
<feature type="transmembrane region" description="Helical" evidence="1">
    <location>
        <begin position="12"/>
        <end position="35"/>
    </location>
</feature>
<dbReference type="Pfam" id="PF19506">
    <property type="entry name" value="DUF6040"/>
    <property type="match status" value="1"/>
</dbReference>
<dbReference type="Proteomes" id="UP000283586">
    <property type="component" value="Unassembled WGS sequence"/>
</dbReference>
<organism evidence="2 3">
    <name type="scientific">Roseburia intestinalis</name>
    <dbReference type="NCBI Taxonomy" id="166486"/>
    <lineage>
        <taxon>Bacteria</taxon>
        <taxon>Bacillati</taxon>
        <taxon>Bacillota</taxon>
        <taxon>Clostridia</taxon>
        <taxon>Lachnospirales</taxon>
        <taxon>Lachnospiraceae</taxon>
        <taxon>Roseburia</taxon>
    </lineage>
</organism>
<protein>
    <submittedName>
        <fullName evidence="2">C4-dicarboxylate ABC transporter</fullName>
    </submittedName>
</protein>
<keyword evidence="1" id="KW-1133">Transmembrane helix</keyword>
<dbReference type="InterPro" id="IPR046103">
    <property type="entry name" value="DUF6040"/>
</dbReference>
<accession>A0A415TSJ5</accession>
<proteinExistence type="predicted"/>
<comment type="caution">
    <text evidence="2">The sequence shown here is derived from an EMBL/GenBank/DDBJ whole genome shotgun (WGS) entry which is preliminary data.</text>
</comment>
<name>A0A415TSJ5_9FIRM</name>
<reference evidence="2 3" key="1">
    <citation type="submission" date="2018-08" db="EMBL/GenBank/DDBJ databases">
        <title>A genome reference for cultivated species of the human gut microbiota.</title>
        <authorList>
            <person name="Zou Y."/>
            <person name="Xue W."/>
            <person name="Luo G."/>
        </authorList>
    </citation>
    <scope>NUCLEOTIDE SEQUENCE [LARGE SCALE GENOMIC DNA]</scope>
    <source>
        <strain evidence="2 3">AF31-21AC</strain>
    </source>
</reference>